<reference evidence="2 3" key="1">
    <citation type="journal article" date="2019" name="Int. J. Syst. Evol. Microbiol.">
        <title>The Global Catalogue of Microorganisms (GCM) 10K type strain sequencing project: providing services to taxonomists for standard genome sequencing and annotation.</title>
        <authorList>
            <consortium name="The Broad Institute Genomics Platform"/>
            <consortium name="The Broad Institute Genome Sequencing Center for Infectious Disease"/>
            <person name="Wu L."/>
            <person name="Ma J."/>
        </authorList>
    </citation>
    <scope>NUCLEOTIDE SEQUENCE [LARGE SCALE GENOMIC DNA]</scope>
    <source>
        <strain evidence="2 3">CGMCC 1.10593</strain>
    </source>
</reference>
<organism evidence="2 3">
    <name type="scientific">Halohasta litorea</name>
    <dbReference type="NCBI Taxonomy" id="869891"/>
    <lineage>
        <taxon>Archaea</taxon>
        <taxon>Methanobacteriati</taxon>
        <taxon>Methanobacteriota</taxon>
        <taxon>Stenosarchaea group</taxon>
        <taxon>Halobacteria</taxon>
        <taxon>Halobacteriales</taxon>
        <taxon>Haloferacaceae</taxon>
        <taxon>Halohasta</taxon>
    </lineage>
</organism>
<proteinExistence type="predicted"/>
<dbReference type="AlphaFoldDB" id="A0ABD6D5I5"/>
<dbReference type="RefSeq" id="WP_256395062.1">
    <property type="nucleotide sequence ID" value="NZ_JANHDJ010000001.1"/>
</dbReference>
<name>A0ABD6D5I5_9EURY</name>
<dbReference type="Proteomes" id="UP001597052">
    <property type="component" value="Unassembled WGS sequence"/>
</dbReference>
<dbReference type="EMBL" id="JBHUDM010000001">
    <property type="protein sequence ID" value="MFD1641362.1"/>
    <property type="molecule type" value="Genomic_DNA"/>
</dbReference>
<gene>
    <name evidence="2" type="ORF">ACFSBW_05665</name>
</gene>
<feature type="compositionally biased region" description="Polar residues" evidence="1">
    <location>
        <begin position="1"/>
        <end position="16"/>
    </location>
</feature>
<protein>
    <submittedName>
        <fullName evidence="2">Uncharacterized protein</fullName>
    </submittedName>
</protein>
<comment type="caution">
    <text evidence="2">The sequence shown here is derived from an EMBL/GenBank/DDBJ whole genome shotgun (WGS) entry which is preliminary data.</text>
</comment>
<evidence type="ECO:0000256" key="1">
    <source>
        <dbReference type="SAM" id="MobiDB-lite"/>
    </source>
</evidence>
<evidence type="ECO:0000313" key="2">
    <source>
        <dbReference type="EMBL" id="MFD1641362.1"/>
    </source>
</evidence>
<evidence type="ECO:0000313" key="3">
    <source>
        <dbReference type="Proteomes" id="UP001597052"/>
    </source>
</evidence>
<sequence length="324" mass="34352">MGSDGQQLNRTDSQGTSRDDSGTATTTRRRLLATGAATWATVGLAGCTGSGDDSDGGSSGARNYVVTAETGAGSEGVPESAGFISACSASRRFVPGMQVVFYVGIFDPETGEQLTDEDLDSVVVNVDGSESVELSWAGDDEENPADEWGGSYVLSEDIEPGTYSYTVEVSNGDANYQTVGILEDSFEVIEQANPTNYVVTTETWWDNQAPEESVGFVESCGPERQFTQEMDVTFVIGVYDGSSGEIVGNDTLDSVTIESTDDSFDPVELSWNEGGEDSEPQWSGTLDTADLSPGSYSYDVVVTNGDANYHDVGIASNQFTIIEL</sequence>
<accession>A0ABD6D5I5</accession>
<keyword evidence="3" id="KW-1185">Reference proteome</keyword>
<feature type="region of interest" description="Disordered" evidence="1">
    <location>
        <begin position="1"/>
        <end position="30"/>
    </location>
</feature>